<dbReference type="GeneID" id="100372330"/>
<organism evidence="1 2">
    <name type="scientific">Saccoglossus kowalevskii</name>
    <name type="common">Acorn worm</name>
    <dbReference type="NCBI Taxonomy" id="10224"/>
    <lineage>
        <taxon>Eukaryota</taxon>
        <taxon>Metazoa</taxon>
        <taxon>Hemichordata</taxon>
        <taxon>Enteropneusta</taxon>
        <taxon>Harrimaniidae</taxon>
        <taxon>Saccoglossus</taxon>
    </lineage>
</organism>
<gene>
    <name evidence="2" type="primary">LOC100372330</name>
</gene>
<reference evidence="2" key="1">
    <citation type="submission" date="2025-08" db="UniProtKB">
        <authorList>
            <consortium name="RefSeq"/>
        </authorList>
    </citation>
    <scope>IDENTIFICATION</scope>
    <source>
        <tissue evidence="2">Testes</tissue>
    </source>
</reference>
<evidence type="ECO:0000313" key="2">
    <source>
        <dbReference type="RefSeq" id="XP_002737135.1"/>
    </source>
</evidence>
<dbReference type="Proteomes" id="UP000694865">
    <property type="component" value="Unplaced"/>
</dbReference>
<sequence>MSERIISLSNHGEDYHDRMAALFGSNKAAVNTAGNENIKRALAKLRHDPSHEMRVLAIGSATGSIDEGIIDTLCEKYPKITYTVIEPVASGINAFKERVKSHGGKWSGVTFDFLQQTVEDYLDQRDELQKYDIIHAFQSVYHFSDLRNILVTLYGMLNTHGIFLIRATGGNWEACYLKIGEYYHDPSYHFIGTQYIKKLCQSAIVDLTIESYYREISVNVSDCFNEESIDGNKKIDFIFQVLNFRQNLPPERQQIFLDFFKNCCVEKNGEMMFNDVEEDVVIIKSK</sequence>
<dbReference type="Pfam" id="PF13489">
    <property type="entry name" value="Methyltransf_23"/>
    <property type="match status" value="1"/>
</dbReference>
<name>A0ABM0GTN9_SACKO</name>
<dbReference type="Gene3D" id="3.40.50.150">
    <property type="entry name" value="Vaccinia Virus protein VP39"/>
    <property type="match status" value="1"/>
</dbReference>
<keyword evidence="1" id="KW-1185">Reference proteome</keyword>
<dbReference type="RefSeq" id="XP_002737135.1">
    <property type="nucleotide sequence ID" value="XM_002737089.2"/>
</dbReference>
<proteinExistence type="predicted"/>
<protein>
    <submittedName>
        <fullName evidence="2">Uncharacterized protein LOC100372330</fullName>
    </submittedName>
</protein>
<accession>A0ABM0GTN9</accession>
<dbReference type="SUPFAM" id="SSF53335">
    <property type="entry name" value="S-adenosyl-L-methionine-dependent methyltransferases"/>
    <property type="match status" value="1"/>
</dbReference>
<evidence type="ECO:0000313" key="1">
    <source>
        <dbReference type="Proteomes" id="UP000694865"/>
    </source>
</evidence>
<dbReference type="InterPro" id="IPR029063">
    <property type="entry name" value="SAM-dependent_MTases_sf"/>
</dbReference>